<evidence type="ECO:0000313" key="1">
    <source>
        <dbReference type="EnsemblPlants" id="AET3Gv20661500.1"/>
    </source>
</evidence>
<dbReference type="EnsemblPlants" id="AET3Gv20661500.1">
    <property type="protein sequence ID" value="AET3Gv20661500.1"/>
    <property type="gene ID" value="AET3Gv20661500"/>
</dbReference>
<reference evidence="1" key="4">
    <citation type="submission" date="2019-03" db="UniProtKB">
        <authorList>
            <consortium name="EnsemblPlants"/>
        </authorList>
    </citation>
    <scope>IDENTIFICATION</scope>
</reference>
<organism evidence="1 2">
    <name type="scientific">Aegilops tauschii subsp. strangulata</name>
    <name type="common">Goatgrass</name>
    <dbReference type="NCBI Taxonomy" id="200361"/>
    <lineage>
        <taxon>Eukaryota</taxon>
        <taxon>Viridiplantae</taxon>
        <taxon>Streptophyta</taxon>
        <taxon>Embryophyta</taxon>
        <taxon>Tracheophyta</taxon>
        <taxon>Spermatophyta</taxon>
        <taxon>Magnoliopsida</taxon>
        <taxon>Liliopsida</taxon>
        <taxon>Poales</taxon>
        <taxon>Poaceae</taxon>
        <taxon>BOP clade</taxon>
        <taxon>Pooideae</taxon>
        <taxon>Triticodae</taxon>
        <taxon>Triticeae</taxon>
        <taxon>Triticinae</taxon>
        <taxon>Aegilops</taxon>
    </lineage>
</organism>
<dbReference type="Proteomes" id="UP000015105">
    <property type="component" value="Chromosome 3D"/>
</dbReference>
<dbReference type="AlphaFoldDB" id="A0A453FFR3"/>
<protein>
    <submittedName>
        <fullName evidence="1">Uncharacterized protein</fullName>
    </submittedName>
</protein>
<sequence length="34" mass="3912">MVPVHGGGAIFSLEKLNMYCIHIYSMWITKQKKS</sequence>
<evidence type="ECO:0000313" key="2">
    <source>
        <dbReference type="Proteomes" id="UP000015105"/>
    </source>
</evidence>
<dbReference type="Gramene" id="AET3Gv20661500.1">
    <property type="protein sequence ID" value="AET3Gv20661500.1"/>
    <property type="gene ID" value="AET3Gv20661500"/>
</dbReference>
<name>A0A453FFR3_AEGTS</name>
<keyword evidence="2" id="KW-1185">Reference proteome</keyword>
<proteinExistence type="predicted"/>
<reference evidence="2" key="2">
    <citation type="journal article" date="2017" name="Nat. Plants">
        <title>The Aegilops tauschii genome reveals multiple impacts of transposons.</title>
        <authorList>
            <person name="Zhao G."/>
            <person name="Zou C."/>
            <person name="Li K."/>
            <person name="Wang K."/>
            <person name="Li T."/>
            <person name="Gao L."/>
            <person name="Zhang X."/>
            <person name="Wang H."/>
            <person name="Yang Z."/>
            <person name="Liu X."/>
            <person name="Jiang W."/>
            <person name="Mao L."/>
            <person name="Kong X."/>
            <person name="Jiao Y."/>
            <person name="Jia J."/>
        </authorList>
    </citation>
    <scope>NUCLEOTIDE SEQUENCE [LARGE SCALE GENOMIC DNA]</scope>
    <source>
        <strain evidence="2">cv. AL8/78</strain>
    </source>
</reference>
<accession>A0A453FFR3</accession>
<reference evidence="1" key="3">
    <citation type="journal article" date="2017" name="Nature">
        <title>Genome sequence of the progenitor of the wheat D genome Aegilops tauschii.</title>
        <authorList>
            <person name="Luo M.C."/>
            <person name="Gu Y.Q."/>
            <person name="Puiu D."/>
            <person name="Wang H."/>
            <person name="Twardziok S.O."/>
            <person name="Deal K.R."/>
            <person name="Huo N."/>
            <person name="Zhu T."/>
            <person name="Wang L."/>
            <person name="Wang Y."/>
            <person name="McGuire P.E."/>
            <person name="Liu S."/>
            <person name="Long H."/>
            <person name="Ramasamy R.K."/>
            <person name="Rodriguez J.C."/>
            <person name="Van S.L."/>
            <person name="Yuan L."/>
            <person name="Wang Z."/>
            <person name="Xia Z."/>
            <person name="Xiao L."/>
            <person name="Anderson O.D."/>
            <person name="Ouyang S."/>
            <person name="Liang Y."/>
            <person name="Zimin A.V."/>
            <person name="Pertea G."/>
            <person name="Qi P."/>
            <person name="Bennetzen J.L."/>
            <person name="Dai X."/>
            <person name="Dawson M.W."/>
            <person name="Muller H.G."/>
            <person name="Kugler K."/>
            <person name="Rivarola-Duarte L."/>
            <person name="Spannagl M."/>
            <person name="Mayer K.F.X."/>
            <person name="Lu F.H."/>
            <person name="Bevan M.W."/>
            <person name="Leroy P."/>
            <person name="Li P."/>
            <person name="You F.M."/>
            <person name="Sun Q."/>
            <person name="Liu Z."/>
            <person name="Lyons E."/>
            <person name="Wicker T."/>
            <person name="Salzberg S.L."/>
            <person name="Devos K.M."/>
            <person name="Dvorak J."/>
        </authorList>
    </citation>
    <scope>NUCLEOTIDE SEQUENCE [LARGE SCALE GENOMIC DNA]</scope>
    <source>
        <strain evidence="1">cv. AL8/78</strain>
    </source>
</reference>
<reference evidence="2" key="1">
    <citation type="journal article" date="2014" name="Science">
        <title>Ancient hybridizations among the ancestral genomes of bread wheat.</title>
        <authorList>
            <consortium name="International Wheat Genome Sequencing Consortium,"/>
            <person name="Marcussen T."/>
            <person name="Sandve S.R."/>
            <person name="Heier L."/>
            <person name="Spannagl M."/>
            <person name="Pfeifer M."/>
            <person name="Jakobsen K.S."/>
            <person name="Wulff B.B."/>
            <person name="Steuernagel B."/>
            <person name="Mayer K.F."/>
            <person name="Olsen O.A."/>
        </authorList>
    </citation>
    <scope>NUCLEOTIDE SEQUENCE [LARGE SCALE GENOMIC DNA]</scope>
    <source>
        <strain evidence="2">cv. AL8/78</strain>
    </source>
</reference>
<reference evidence="1" key="5">
    <citation type="journal article" date="2021" name="G3 (Bethesda)">
        <title>Aegilops tauschii genome assembly Aet v5.0 features greater sequence contiguity and improved annotation.</title>
        <authorList>
            <person name="Wang L."/>
            <person name="Zhu T."/>
            <person name="Rodriguez J.C."/>
            <person name="Deal K.R."/>
            <person name="Dubcovsky J."/>
            <person name="McGuire P.E."/>
            <person name="Lux T."/>
            <person name="Spannagl M."/>
            <person name="Mayer K.F.X."/>
            <person name="Baldrich P."/>
            <person name="Meyers B.C."/>
            <person name="Huo N."/>
            <person name="Gu Y.Q."/>
            <person name="Zhou H."/>
            <person name="Devos K.M."/>
            <person name="Bennetzen J.L."/>
            <person name="Unver T."/>
            <person name="Budak H."/>
            <person name="Gulick P.J."/>
            <person name="Galiba G."/>
            <person name="Kalapos B."/>
            <person name="Nelson D.R."/>
            <person name="Li P."/>
            <person name="You F.M."/>
            <person name="Luo M.C."/>
            <person name="Dvorak J."/>
        </authorList>
    </citation>
    <scope>NUCLEOTIDE SEQUENCE [LARGE SCALE GENOMIC DNA]</scope>
    <source>
        <strain evidence="1">cv. AL8/78</strain>
    </source>
</reference>